<organism evidence="10 11">
    <name type="scientific">Mytilus galloprovincialis</name>
    <name type="common">Mediterranean mussel</name>
    <dbReference type="NCBI Taxonomy" id="29158"/>
    <lineage>
        <taxon>Eukaryota</taxon>
        <taxon>Metazoa</taxon>
        <taxon>Spiralia</taxon>
        <taxon>Lophotrochozoa</taxon>
        <taxon>Mollusca</taxon>
        <taxon>Bivalvia</taxon>
        <taxon>Autobranchia</taxon>
        <taxon>Pteriomorphia</taxon>
        <taxon>Mytilida</taxon>
        <taxon>Mytiloidea</taxon>
        <taxon>Mytilidae</taxon>
        <taxon>Mytilinae</taxon>
        <taxon>Mytilus</taxon>
    </lineage>
</organism>
<evidence type="ECO:0000256" key="6">
    <source>
        <dbReference type="ARBA" id="ARBA00022490"/>
    </source>
</evidence>
<evidence type="ECO:0000313" key="11">
    <source>
        <dbReference type="Proteomes" id="UP000596742"/>
    </source>
</evidence>
<evidence type="ECO:0000256" key="1">
    <source>
        <dbReference type="ARBA" id="ARBA00003805"/>
    </source>
</evidence>
<evidence type="ECO:0000256" key="8">
    <source>
        <dbReference type="ARBA" id="ARBA00023242"/>
    </source>
</evidence>
<feature type="region of interest" description="Disordered" evidence="9">
    <location>
        <begin position="545"/>
        <end position="609"/>
    </location>
</feature>
<evidence type="ECO:0000256" key="5">
    <source>
        <dbReference type="ARBA" id="ARBA00021471"/>
    </source>
</evidence>
<evidence type="ECO:0000256" key="9">
    <source>
        <dbReference type="SAM" id="MobiDB-lite"/>
    </source>
</evidence>
<keyword evidence="8" id="KW-0539">Nucleus</keyword>
<proteinExistence type="inferred from homology"/>
<keyword evidence="11" id="KW-1185">Reference proteome</keyword>
<comment type="caution">
    <text evidence="10">The sequence shown here is derived from an EMBL/GenBank/DDBJ whole genome shotgun (WGS) entry which is preliminary data.</text>
</comment>
<feature type="compositionally biased region" description="Polar residues" evidence="9">
    <location>
        <begin position="491"/>
        <end position="524"/>
    </location>
</feature>
<reference evidence="10" key="1">
    <citation type="submission" date="2018-11" db="EMBL/GenBank/DDBJ databases">
        <authorList>
            <person name="Alioto T."/>
            <person name="Alioto T."/>
        </authorList>
    </citation>
    <scope>NUCLEOTIDE SEQUENCE</scope>
</reference>
<gene>
    <name evidence="10" type="ORF">MGAL_10B036561</name>
</gene>
<evidence type="ECO:0000256" key="2">
    <source>
        <dbReference type="ARBA" id="ARBA00004123"/>
    </source>
</evidence>
<protein>
    <recommendedName>
        <fullName evidence="5">Microtubule-associated protein Jupiter</fullName>
    </recommendedName>
</protein>
<evidence type="ECO:0000256" key="3">
    <source>
        <dbReference type="ARBA" id="ARBA00004496"/>
    </source>
</evidence>
<comment type="function">
    <text evidence="1">Binds to all microtubule populations.</text>
</comment>
<keyword evidence="7" id="KW-0597">Phosphoprotein</keyword>
<feature type="region of interest" description="Disordered" evidence="9">
    <location>
        <begin position="177"/>
        <end position="218"/>
    </location>
</feature>
<comment type="subcellular location">
    <subcellularLocation>
        <location evidence="3">Cytoplasm</location>
    </subcellularLocation>
    <subcellularLocation>
        <location evidence="2">Nucleus</location>
    </subcellularLocation>
</comment>
<sequence>MDSFIITGKIQDFSVQWFLPKSTVEVDNGFILEGQTIVPENASVPCIDIVLEEHTTFPENTGVEFIDISVPTTSHRANSIASVYTDDLSIAVQEFLHTIADQSAALCAEKGTCRIDGDEVKNCLDELLPSAEMLLNLNNQAAAKQYFTEEGWLTVESILRILEDQYLKQIKRKEFPSNVSQKKGKGKKTSRKNCSPTKGIESEGNKRKRKRDVPDLENNICNDKDDTITFFPEYESLSDLKMPTKLKKKGEGQKEANRLLIGLPKKRGKNKLVPFFKRTVDEKEREILSWLVSVDSVMKASGGTLLDEEDLVIPTVTWMTSLVCVISNRATLHIRRHRKSLENSQQPPFTIKFKMTTTDCYTGVGDGQKSSSRVLRPPGGGSSDIFGSGSVGHTKSAAEEQKQNSAKAAAGSNIFGGPMDNSEDGSGVKHINRKAQPSSQSTIFGGAPSANASDLKKRDKEEYNYTNKHHETKTKSEEFPAYDRSVYAAQMTPQRRNIQQVSSYNPITNESYSGQEEQQDQQVTAKRRGQNNVNQVSSYNVITNHSNQDENSYQQATPLKPGKRTLSNSKDEGTYNPITGELIGAKDDTPQRNSSRVINPPGGKSTGLW</sequence>
<evidence type="ECO:0000256" key="7">
    <source>
        <dbReference type="ARBA" id="ARBA00022553"/>
    </source>
</evidence>
<comment type="similarity">
    <text evidence="4">Belongs to the MAP Jupiter family.</text>
</comment>
<dbReference type="PANTHER" id="PTHR34930:SF2">
    <property type="entry name" value="MICROTUBULE-ASSOCIATED PROTEIN JUPITER"/>
    <property type="match status" value="1"/>
</dbReference>
<dbReference type="Proteomes" id="UP000596742">
    <property type="component" value="Unassembled WGS sequence"/>
</dbReference>
<dbReference type="GO" id="GO:0005737">
    <property type="term" value="C:cytoplasm"/>
    <property type="evidence" value="ECO:0007669"/>
    <property type="project" value="UniProtKB-SubCell"/>
</dbReference>
<feature type="region of interest" description="Disordered" evidence="9">
    <location>
        <begin position="364"/>
        <end position="458"/>
    </location>
</feature>
<feature type="compositionally biased region" description="Low complexity" evidence="9">
    <location>
        <begin position="383"/>
        <end position="392"/>
    </location>
</feature>
<dbReference type="InterPro" id="IPR033335">
    <property type="entry name" value="JUPITER"/>
</dbReference>
<feature type="compositionally biased region" description="Polar residues" evidence="9">
    <location>
        <begin position="545"/>
        <end position="557"/>
    </location>
</feature>
<feature type="compositionally biased region" description="Basic residues" evidence="9">
    <location>
        <begin position="182"/>
        <end position="191"/>
    </location>
</feature>
<dbReference type="EMBL" id="UYJE01001570">
    <property type="protein sequence ID" value="VDI03219.1"/>
    <property type="molecule type" value="Genomic_DNA"/>
</dbReference>
<keyword evidence="6" id="KW-0963">Cytoplasm</keyword>
<dbReference type="AlphaFoldDB" id="A0A8B6CE16"/>
<evidence type="ECO:0000313" key="10">
    <source>
        <dbReference type="EMBL" id="VDI03219.1"/>
    </source>
</evidence>
<dbReference type="OrthoDB" id="10071234at2759"/>
<evidence type="ECO:0000256" key="4">
    <source>
        <dbReference type="ARBA" id="ARBA00005344"/>
    </source>
</evidence>
<name>A0A8B6CE16_MYTGA</name>
<feature type="region of interest" description="Disordered" evidence="9">
    <location>
        <begin position="491"/>
        <end position="533"/>
    </location>
</feature>
<accession>A0A8B6CE16</accession>
<dbReference type="GO" id="GO:0005634">
    <property type="term" value="C:nucleus"/>
    <property type="evidence" value="ECO:0007669"/>
    <property type="project" value="UniProtKB-SubCell"/>
</dbReference>
<dbReference type="PANTHER" id="PTHR34930">
    <property type="entry name" value="GEO05313P1"/>
    <property type="match status" value="1"/>
</dbReference>